<name>A0A1I8BQE4_MELHA</name>
<feature type="compositionally biased region" description="Basic and acidic residues" evidence="2">
    <location>
        <begin position="1093"/>
        <end position="1112"/>
    </location>
</feature>
<keyword evidence="1" id="KW-0175">Coiled coil</keyword>
<feature type="compositionally biased region" description="Polar residues" evidence="2">
    <location>
        <begin position="8"/>
        <end position="20"/>
    </location>
</feature>
<dbReference type="Proteomes" id="UP000095281">
    <property type="component" value="Unplaced"/>
</dbReference>
<protein>
    <submittedName>
        <fullName evidence="4">Uncharacterized protein</fullName>
    </submittedName>
</protein>
<evidence type="ECO:0000313" key="4">
    <source>
        <dbReference type="WBParaSite" id="MhA1_Contig373.frz3.gene28"/>
    </source>
</evidence>
<dbReference type="WBParaSite" id="MhA1_Contig373.frz3.gene28">
    <property type="protein sequence ID" value="MhA1_Contig373.frz3.gene28"/>
    <property type="gene ID" value="MhA1_Contig373.frz3.gene28"/>
</dbReference>
<keyword evidence="3" id="KW-1185">Reference proteome</keyword>
<evidence type="ECO:0000313" key="3">
    <source>
        <dbReference type="Proteomes" id="UP000095281"/>
    </source>
</evidence>
<proteinExistence type="predicted"/>
<feature type="coiled-coil region" evidence="1">
    <location>
        <begin position="263"/>
        <end position="297"/>
    </location>
</feature>
<feature type="compositionally biased region" description="Basic and acidic residues" evidence="2">
    <location>
        <begin position="518"/>
        <end position="530"/>
    </location>
</feature>
<accession>A0A1I8BQE4</accession>
<feature type="region of interest" description="Disordered" evidence="2">
    <location>
        <begin position="1078"/>
        <end position="1112"/>
    </location>
</feature>
<feature type="region of interest" description="Disordered" evidence="2">
    <location>
        <begin position="158"/>
        <end position="190"/>
    </location>
</feature>
<feature type="coiled-coil region" evidence="1">
    <location>
        <begin position="1369"/>
        <end position="1433"/>
    </location>
</feature>
<evidence type="ECO:0000256" key="2">
    <source>
        <dbReference type="SAM" id="MobiDB-lite"/>
    </source>
</evidence>
<feature type="region of interest" description="Disordered" evidence="2">
    <location>
        <begin position="1"/>
        <end position="89"/>
    </location>
</feature>
<feature type="coiled-coil region" evidence="1">
    <location>
        <begin position="331"/>
        <end position="358"/>
    </location>
</feature>
<feature type="coiled-coil region" evidence="1">
    <location>
        <begin position="795"/>
        <end position="862"/>
    </location>
</feature>
<feature type="coiled-coil region" evidence="1">
    <location>
        <begin position="557"/>
        <end position="654"/>
    </location>
</feature>
<reference evidence="4" key="1">
    <citation type="submission" date="2016-11" db="UniProtKB">
        <authorList>
            <consortium name="WormBaseParasite"/>
        </authorList>
    </citation>
    <scope>IDENTIFICATION</scope>
</reference>
<feature type="compositionally biased region" description="Basic and acidic residues" evidence="2">
    <location>
        <begin position="56"/>
        <end position="89"/>
    </location>
</feature>
<sequence length="1485" mass="170857">MSTRQRHSIGTLNTEGLNSNKETKETPKKGILKRRPHTFHQTRPTSSGLLPLLLKPIEKNKVPKNEEQSEGLIKDKKNDKNKSEISEINLEEKMPGNVLEAQLIQKMPQRVEFAKMNAVFGDTTDTEGGVNKSFDSVSEAQQTFTPKIQKLEKPELREIQKQEKHKEEENLPKIKKERKREGKRPPEAIVSPLIRQKQIKETTFPPPPPLEQPFSSTVEASRVEEEKGIDPSVVSQIVGNWWFGSTTEKPQEQEQQQTNQEDNEALKKELRHAQHACKEKERHLGQLRDRLAEIETIVSSGRSAQLAHCTQLSQRLAEREQEFATEMDGLIASHEHRVRQLVQEIVDLRAELARKDKSLLAYEHLSHQEQSTQTDNIIITEDSTSINGFSGQLENEGKLENKIEVSRSPTTDSIRSVAQPQIIQTPNKASVVQIGAEVVATLEAYRAETAIWRNRCANLELIMQDLLLREGARRASESGGAAIGSALFINVEGENEQFVEGEEILGFRSGSCPEEENPENKEASNSRHPTLERQQTLILKQRSSPVDCQLSGCIETRKKLIENNNILTEKINKISEELSELNKSKEEAENKLKIIEINNEKIEREHEELAELAEKRGNDAKAVKLTLQQVQSERNNLEQALAYLERRCYALEQLGLEHGIVLANEPPLPEGIMKSLTRQELEFTVRESMGTQTALTVDDLGINERTMDELQIRIRVMQSTFAEDRAVMGEQLADIERILLLKTELANTLASQLDESAKRTKVEDDRHQSERDLFRRRIEELGRIAERVPILESEIEKALSEKSKCELRLRDVEERLDDAMEKSLENALKRDKAQERYWNERMDAVNRERREISTQLEHERRRAADERLKWALERADLERRLTSAIEHAEQLFSKLNCPHRDVQCEARPRTSSKYVFCKPNQRDQQTDNADLRDEQLEELVDERVAAFAAELVEKHQQRRKTLNQQTTTPSTGVSAPDFLTIAFQRKGGLVEFGGSIPLGKLQGNQQPFSSTNSISIASLPTNMGYNYDFRRSFGDEKGFMAKSCEQLVEGDEEETEDEEEKLSKLKIPRHLSLPYNRLGGSTKSILRSHSAPRRQEVERSRQQLERQVEEEKGDEVDKFGVADKLRERVKFLCNTSSEGKMDKGELFDQLDSWLQALAENEKYCYELKNQNLALKRTNCEIRGKLKDAELELWIYRTEPRREAEIRKGCLNKGKWQRSCSAEQIGHDGPPMLRAQQLKKWKEVAGTCFREVNNLRNRLNLVENDRLAQIGQVSILRGELAMAKVQAIHSAAVAKFAEERGKNSLEFNERNNEKWKSVPELAETDEMIQTNEISHGSLRIRKRREAIDERERSIVSEALRRQFTSMKEDRDKKADEHQKVREEVEELNLNPRSFSLIFKLENERKKASELSEQIKQVNAECGLLRRENAMYEQKCVEMDRDRQKMYLVMFRKGQQAANQKAIMTMLNFTPEQKDRIYNQRGKSFQP</sequence>
<dbReference type="PANTHER" id="PTHR45615">
    <property type="entry name" value="MYOSIN HEAVY CHAIN, NON-MUSCLE"/>
    <property type="match status" value="1"/>
</dbReference>
<organism evidence="3 4">
    <name type="scientific">Meloidogyne hapla</name>
    <name type="common">Root-knot nematode worm</name>
    <dbReference type="NCBI Taxonomy" id="6305"/>
    <lineage>
        <taxon>Eukaryota</taxon>
        <taxon>Metazoa</taxon>
        <taxon>Ecdysozoa</taxon>
        <taxon>Nematoda</taxon>
        <taxon>Chromadorea</taxon>
        <taxon>Rhabditida</taxon>
        <taxon>Tylenchina</taxon>
        <taxon>Tylenchomorpha</taxon>
        <taxon>Tylenchoidea</taxon>
        <taxon>Meloidogynidae</taxon>
        <taxon>Meloidogyninae</taxon>
        <taxon>Meloidogyne</taxon>
    </lineage>
</organism>
<feature type="region of interest" description="Disordered" evidence="2">
    <location>
        <begin position="508"/>
        <end position="530"/>
    </location>
</feature>
<evidence type="ECO:0000256" key="1">
    <source>
        <dbReference type="SAM" id="Coils"/>
    </source>
</evidence>
<feature type="compositionally biased region" description="Basic and acidic residues" evidence="2">
    <location>
        <begin position="158"/>
        <end position="186"/>
    </location>
</feature>
<feature type="compositionally biased region" description="Basic residues" evidence="2">
    <location>
        <begin position="30"/>
        <end position="40"/>
    </location>
</feature>
<dbReference type="PANTHER" id="PTHR45615:SF80">
    <property type="entry name" value="GRIP DOMAIN-CONTAINING PROTEIN"/>
    <property type="match status" value="1"/>
</dbReference>